<gene>
    <name evidence="3" type="ORF">CONPUDRAFT_165461</name>
</gene>
<dbReference type="RefSeq" id="XP_007768648.1">
    <property type="nucleotide sequence ID" value="XM_007770458.1"/>
</dbReference>
<evidence type="ECO:0000313" key="4">
    <source>
        <dbReference type="Proteomes" id="UP000053558"/>
    </source>
</evidence>
<protein>
    <submittedName>
        <fullName evidence="3">Alpha beta-hydrolase</fullName>
    </submittedName>
</protein>
<dbReference type="GO" id="GO:0052651">
    <property type="term" value="P:monoacylglycerol catabolic process"/>
    <property type="evidence" value="ECO:0007669"/>
    <property type="project" value="TreeGrafter"/>
</dbReference>
<accession>A0A5M3MRS3</accession>
<feature type="domain" description="AB hydrolase-1" evidence="2">
    <location>
        <begin position="107"/>
        <end position="221"/>
    </location>
</feature>
<dbReference type="PANTHER" id="PTHR12277:SF194">
    <property type="entry name" value="FI04476P"/>
    <property type="match status" value="1"/>
</dbReference>
<evidence type="ECO:0000313" key="3">
    <source>
        <dbReference type="EMBL" id="EIW81251.1"/>
    </source>
</evidence>
<dbReference type="AlphaFoldDB" id="A0A5M3MRS3"/>
<keyword evidence="3" id="KW-0378">Hydrolase</keyword>
<reference evidence="4" key="1">
    <citation type="journal article" date="2012" name="Science">
        <title>The Paleozoic origin of enzymatic lignin decomposition reconstructed from 31 fungal genomes.</title>
        <authorList>
            <person name="Floudas D."/>
            <person name="Binder M."/>
            <person name="Riley R."/>
            <person name="Barry K."/>
            <person name="Blanchette R.A."/>
            <person name="Henrissat B."/>
            <person name="Martinez A.T."/>
            <person name="Otillar R."/>
            <person name="Spatafora J.W."/>
            <person name="Yadav J.S."/>
            <person name="Aerts A."/>
            <person name="Benoit I."/>
            <person name="Boyd A."/>
            <person name="Carlson A."/>
            <person name="Copeland A."/>
            <person name="Coutinho P.M."/>
            <person name="de Vries R.P."/>
            <person name="Ferreira P."/>
            <person name="Findley K."/>
            <person name="Foster B."/>
            <person name="Gaskell J."/>
            <person name="Glotzer D."/>
            <person name="Gorecki P."/>
            <person name="Heitman J."/>
            <person name="Hesse C."/>
            <person name="Hori C."/>
            <person name="Igarashi K."/>
            <person name="Jurgens J.A."/>
            <person name="Kallen N."/>
            <person name="Kersten P."/>
            <person name="Kohler A."/>
            <person name="Kuees U."/>
            <person name="Kumar T.K.A."/>
            <person name="Kuo A."/>
            <person name="LaButti K."/>
            <person name="Larrondo L.F."/>
            <person name="Lindquist E."/>
            <person name="Ling A."/>
            <person name="Lombard V."/>
            <person name="Lucas S."/>
            <person name="Lundell T."/>
            <person name="Martin R."/>
            <person name="McLaughlin D.J."/>
            <person name="Morgenstern I."/>
            <person name="Morin E."/>
            <person name="Murat C."/>
            <person name="Nagy L.G."/>
            <person name="Nolan M."/>
            <person name="Ohm R.A."/>
            <person name="Patyshakuliyeva A."/>
            <person name="Rokas A."/>
            <person name="Ruiz-Duenas F.J."/>
            <person name="Sabat G."/>
            <person name="Salamov A."/>
            <person name="Samejima M."/>
            <person name="Schmutz J."/>
            <person name="Slot J.C."/>
            <person name="St John F."/>
            <person name="Stenlid J."/>
            <person name="Sun H."/>
            <person name="Sun S."/>
            <person name="Syed K."/>
            <person name="Tsang A."/>
            <person name="Wiebenga A."/>
            <person name="Young D."/>
            <person name="Pisabarro A."/>
            <person name="Eastwood D.C."/>
            <person name="Martin F."/>
            <person name="Cullen D."/>
            <person name="Grigoriev I.V."/>
            <person name="Hibbett D.S."/>
        </authorList>
    </citation>
    <scope>NUCLEOTIDE SEQUENCE [LARGE SCALE GENOMIC DNA]</scope>
    <source>
        <strain evidence="4">RWD-64-598 SS2</strain>
    </source>
</reference>
<dbReference type="EMBL" id="JH711578">
    <property type="protein sequence ID" value="EIW81251.1"/>
    <property type="molecule type" value="Genomic_DNA"/>
</dbReference>
<dbReference type="GO" id="GO:0005789">
    <property type="term" value="C:endoplasmic reticulum membrane"/>
    <property type="evidence" value="ECO:0007669"/>
    <property type="project" value="TreeGrafter"/>
</dbReference>
<keyword evidence="1" id="KW-0812">Transmembrane</keyword>
<keyword evidence="1" id="KW-1133">Transmembrane helix</keyword>
<dbReference type="GO" id="GO:0004622">
    <property type="term" value="F:phosphatidylcholine lysophospholipase activity"/>
    <property type="evidence" value="ECO:0007669"/>
    <property type="project" value="TreeGrafter"/>
</dbReference>
<sequence>MLLALRTGLVTFGTVYVAVLALLTLPYFQTHAVFLNAIRIPWKGQLDKPELYGLAPGKAANLYITTPDNVTLGAWFILADPLYQQLDFPPAKDAASSNIAKALQEYPTILFFHGNAATRAFHVRVQQYSAFTSRLRANVFTIDYRGFGDSQGKPSEDGLATDARAAWDWLISQGARAEDILIVGHSLGTAVSATLGAQLSTEGIRPKGLTLMSPFSTLQGLIDNYYFFGTFPLMLPLTWIPGATDAYKRFLVHEFNTMSKISRIKIPILILHAENDWDVCSAHSEALFGVLLEPFLPGVDAPSNAAMSSWTLEEWNANSEQVLKRKVARDSLVKRETIDGFGTIETFEGSGERAVWLKTLAGSHDRVGLLEGVHEMMRRTFGM</sequence>
<proteinExistence type="predicted"/>
<dbReference type="KEGG" id="cput:CONPUDRAFT_165461"/>
<organism evidence="3 4">
    <name type="scientific">Coniophora puteana (strain RWD-64-598)</name>
    <name type="common">Brown rot fungus</name>
    <dbReference type="NCBI Taxonomy" id="741705"/>
    <lineage>
        <taxon>Eukaryota</taxon>
        <taxon>Fungi</taxon>
        <taxon>Dikarya</taxon>
        <taxon>Basidiomycota</taxon>
        <taxon>Agaricomycotina</taxon>
        <taxon>Agaricomycetes</taxon>
        <taxon>Agaricomycetidae</taxon>
        <taxon>Boletales</taxon>
        <taxon>Coniophorineae</taxon>
        <taxon>Coniophoraceae</taxon>
        <taxon>Coniophora</taxon>
    </lineage>
</organism>
<name>A0A5M3MRS3_CONPW</name>
<dbReference type="OrthoDB" id="446723at2759"/>
<dbReference type="GO" id="GO:0047372">
    <property type="term" value="F:monoacylglycerol lipase activity"/>
    <property type="evidence" value="ECO:0007669"/>
    <property type="project" value="TreeGrafter"/>
</dbReference>
<dbReference type="Proteomes" id="UP000053558">
    <property type="component" value="Unassembled WGS sequence"/>
</dbReference>
<keyword evidence="4" id="KW-1185">Reference proteome</keyword>
<dbReference type="InterPro" id="IPR029058">
    <property type="entry name" value="AB_hydrolase_fold"/>
</dbReference>
<dbReference type="GeneID" id="19205318"/>
<dbReference type="Pfam" id="PF00561">
    <property type="entry name" value="Abhydrolase_1"/>
    <property type="match status" value="1"/>
</dbReference>
<evidence type="ECO:0000259" key="2">
    <source>
        <dbReference type="Pfam" id="PF00561"/>
    </source>
</evidence>
<feature type="transmembrane region" description="Helical" evidence="1">
    <location>
        <begin position="7"/>
        <end position="28"/>
    </location>
</feature>
<dbReference type="OMA" id="YELHNCL"/>
<dbReference type="SUPFAM" id="SSF53474">
    <property type="entry name" value="alpha/beta-Hydrolases"/>
    <property type="match status" value="1"/>
</dbReference>
<dbReference type="GO" id="GO:0006660">
    <property type="term" value="P:phosphatidylserine catabolic process"/>
    <property type="evidence" value="ECO:0007669"/>
    <property type="project" value="TreeGrafter"/>
</dbReference>
<evidence type="ECO:0000256" key="1">
    <source>
        <dbReference type="SAM" id="Phobius"/>
    </source>
</evidence>
<comment type="caution">
    <text evidence="3">The sequence shown here is derived from an EMBL/GenBank/DDBJ whole genome shotgun (WGS) entry which is preliminary data.</text>
</comment>
<keyword evidence="1" id="KW-0472">Membrane</keyword>
<dbReference type="PANTHER" id="PTHR12277">
    <property type="entry name" value="ALPHA/BETA HYDROLASE DOMAIN-CONTAINING PROTEIN"/>
    <property type="match status" value="1"/>
</dbReference>
<dbReference type="InterPro" id="IPR000073">
    <property type="entry name" value="AB_hydrolase_1"/>
</dbReference>
<dbReference type="Gene3D" id="3.40.50.1820">
    <property type="entry name" value="alpha/beta hydrolase"/>
    <property type="match status" value="1"/>
</dbReference>